<comment type="caution">
    <text evidence="2">The sequence shown here is derived from an EMBL/GenBank/DDBJ whole genome shotgun (WGS) entry which is preliminary data.</text>
</comment>
<evidence type="ECO:0000259" key="1">
    <source>
        <dbReference type="Pfam" id="PF25808"/>
    </source>
</evidence>
<organism evidence="2 3">
    <name type="scientific">Dentiscutata erythropus</name>
    <dbReference type="NCBI Taxonomy" id="1348616"/>
    <lineage>
        <taxon>Eukaryota</taxon>
        <taxon>Fungi</taxon>
        <taxon>Fungi incertae sedis</taxon>
        <taxon>Mucoromycota</taxon>
        <taxon>Glomeromycotina</taxon>
        <taxon>Glomeromycetes</taxon>
        <taxon>Diversisporales</taxon>
        <taxon>Gigasporaceae</taxon>
        <taxon>Dentiscutata</taxon>
    </lineage>
</organism>
<accession>A0A9N9NVE8</accession>
<sequence>TVLMAVTLPTLIQLLADPPLEKYMSSSEENLSPHTLPPLHTLSIRHILSLAGLQPQNFRDAVAVLLPEPKAKLEAAVRFNVLQQQQQQQRLQEERDRRYNERIELNKGPSISLKSDFSGFA</sequence>
<dbReference type="Pfam" id="PF25808">
    <property type="entry name" value="TPR_LAA1_C"/>
    <property type="match status" value="1"/>
</dbReference>
<name>A0A9N9NVE8_9GLOM</name>
<evidence type="ECO:0000313" key="3">
    <source>
        <dbReference type="Proteomes" id="UP000789405"/>
    </source>
</evidence>
<protein>
    <submittedName>
        <fullName evidence="2">25243_t:CDS:1</fullName>
    </submittedName>
</protein>
<dbReference type="AlphaFoldDB" id="A0A9N9NVE8"/>
<dbReference type="EMBL" id="CAJVPY010020454">
    <property type="protein sequence ID" value="CAG8775681.1"/>
    <property type="molecule type" value="Genomic_DNA"/>
</dbReference>
<dbReference type="OrthoDB" id="10479801at2759"/>
<evidence type="ECO:0000313" key="2">
    <source>
        <dbReference type="EMBL" id="CAG8775681.1"/>
    </source>
</evidence>
<dbReference type="InterPro" id="IPR057981">
    <property type="entry name" value="TPR_LAA1-like_C"/>
</dbReference>
<gene>
    <name evidence="2" type="ORF">DERYTH_LOCUS19140</name>
</gene>
<dbReference type="Proteomes" id="UP000789405">
    <property type="component" value="Unassembled WGS sequence"/>
</dbReference>
<feature type="domain" description="LAA1-like C-terminal TPR repeats" evidence="1">
    <location>
        <begin position="2"/>
        <end position="89"/>
    </location>
</feature>
<reference evidence="2" key="1">
    <citation type="submission" date="2021-06" db="EMBL/GenBank/DDBJ databases">
        <authorList>
            <person name="Kallberg Y."/>
            <person name="Tangrot J."/>
            <person name="Rosling A."/>
        </authorList>
    </citation>
    <scope>NUCLEOTIDE SEQUENCE</scope>
    <source>
        <strain evidence="2">MA453B</strain>
    </source>
</reference>
<feature type="non-terminal residue" evidence="2">
    <location>
        <position position="1"/>
    </location>
</feature>
<keyword evidence="3" id="KW-1185">Reference proteome</keyword>
<proteinExistence type="predicted"/>